<evidence type="ECO:0000313" key="1">
    <source>
        <dbReference type="EMBL" id="OFJ47689.1"/>
    </source>
</evidence>
<proteinExistence type="predicted"/>
<gene>
    <name evidence="1" type="ORF">BA896_000355</name>
</gene>
<name>A0A1E8PPY1_9BURK</name>
<dbReference type="SUPFAM" id="SSF56436">
    <property type="entry name" value="C-type lectin-like"/>
    <property type="match status" value="1"/>
</dbReference>
<accession>A0A1E8PPY1</accession>
<evidence type="ECO:0000313" key="2">
    <source>
        <dbReference type="Proteomes" id="UP000092634"/>
    </source>
</evidence>
<dbReference type="EMBL" id="MAQB02000001">
    <property type="protein sequence ID" value="OFJ47689.1"/>
    <property type="molecule type" value="Genomic_DNA"/>
</dbReference>
<dbReference type="Proteomes" id="UP000092634">
    <property type="component" value="Unassembled WGS sequence"/>
</dbReference>
<evidence type="ECO:0008006" key="3">
    <source>
        <dbReference type="Google" id="ProtNLM"/>
    </source>
</evidence>
<dbReference type="AlphaFoldDB" id="A0A1E8PPY1"/>
<dbReference type="InterPro" id="IPR016187">
    <property type="entry name" value="CTDL_fold"/>
</dbReference>
<reference evidence="1 2" key="1">
    <citation type="submission" date="2016-10" db="EMBL/GenBank/DDBJ databases">
        <title>Updated version of Genome Assembly of Janthinobacterium lividum ERGS5:01.</title>
        <authorList>
            <person name="Kumar R."/>
            <person name="Acharya V."/>
            <person name="Singh D."/>
        </authorList>
    </citation>
    <scope>NUCLEOTIDE SEQUENCE [LARGE SCALE GENOMIC DNA]</scope>
    <source>
        <strain evidence="1 2">ERGS5:01</strain>
    </source>
</reference>
<protein>
    <recommendedName>
        <fullName evidence="3">DUF1566 domain-containing protein</fullName>
    </recommendedName>
</protein>
<sequence length="120" mass="13916">MSKQQFMAENLQEGEIYAGLILGKDGAADYHLFLQPGKATGVAWQAAMDWAKKLGRSLPTRAEQALLFANLKHEFEPRYYWSSEQAGPSYAWYQDFDFGYQYYDNRSYEGRARAVRRLEI</sequence>
<organism evidence="1 2">
    <name type="scientific">Janthinobacterium lividum</name>
    <dbReference type="NCBI Taxonomy" id="29581"/>
    <lineage>
        <taxon>Bacteria</taxon>
        <taxon>Pseudomonadati</taxon>
        <taxon>Pseudomonadota</taxon>
        <taxon>Betaproteobacteria</taxon>
        <taxon>Burkholderiales</taxon>
        <taxon>Oxalobacteraceae</taxon>
        <taxon>Janthinobacterium</taxon>
    </lineage>
</organism>
<comment type="caution">
    <text evidence="1">The sequence shown here is derived from an EMBL/GenBank/DDBJ whole genome shotgun (WGS) entry which is preliminary data.</text>
</comment>